<dbReference type="AlphaFoldDB" id="A0A1T5CMP6"/>
<reference evidence="3" key="1">
    <citation type="submission" date="2017-02" db="EMBL/GenBank/DDBJ databases">
        <authorList>
            <person name="Varghese N."/>
            <person name="Submissions S."/>
        </authorList>
    </citation>
    <scope>NUCLEOTIDE SEQUENCE [LARGE SCALE GENOMIC DNA]</scope>
    <source>
        <strain evidence="3">ATCC 35199</strain>
    </source>
</reference>
<sequence length="271" mass="31709">MKNYFLIDYLTINIKNVVPTEMISFFCNVVRNNDVKIDNFIHFETGAIAGYNNSYRFLGEKFITFSYHTDFPEYGLTINISGQGCNFLKSSDFVDYISFLKNNGYDYNVTRCDIAYDDFNKIIPINQMIESVKNYIDNGTSVSTKIMRSSVTFYYGSFNNISYTNFKFGSRYSTGGLRLYDKRAEQKCKDLDYWYRLELELRKEKAHAFMNLYLTHYNNFSDLYVTILNSILRFIDDSDEGTHKSRSKNSGWYTDFLAKLGNTSLKSTFKN</sequence>
<organism evidence="2 3">
    <name type="scientific">Acetoanaerobium noterae</name>
    <dbReference type="NCBI Taxonomy" id="745369"/>
    <lineage>
        <taxon>Bacteria</taxon>
        <taxon>Bacillati</taxon>
        <taxon>Bacillota</taxon>
        <taxon>Clostridia</taxon>
        <taxon>Peptostreptococcales</taxon>
        <taxon>Filifactoraceae</taxon>
        <taxon>Acetoanaerobium</taxon>
    </lineage>
</organism>
<keyword evidence="2" id="KW-0648">Protein biosynthesis</keyword>
<dbReference type="InterPro" id="IPR003491">
    <property type="entry name" value="REP-like_C"/>
</dbReference>
<name>A0A1T5CMP6_9FIRM</name>
<protein>
    <submittedName>
        <fullName evidence="2">Replication initiation factor</fullName>
    </submittedName>
</protein>
<evidence type="ECO:0000313" key="3">
    <source>
        <dbReference type="Proteomes" id="UP000243406"/>
    </source>
</evidence>
<dbReference type="EMBL" id="FUYN01000005">
    <property type="protein sequence ID" value="SKB60785.1"/>
    <property type="molecule type" value="Genomic_DNA"/>
</dbReference>
<dbReference type="RefSeq" id="WP_079590082.1">
    <property type="nucleotide sequence ID" value="NZ_FUYN01000005.1"/>
</dbReference>
<dbReference type="OrthoDB" id="2067664at2"/>
<proteinExistence type="predicted"/>
<dbReference type="GO" id="GO:0003743">
    <property type="term" value="F:translation initiation factor activity"/>
    <property type="evidence" value="ECO:0007669"/>
    <property type="project" value="UniProtKB-KW"/>
</dbReference>
<gene>
    <name evidence="2" type="ORF">SAMN02745120_2289</name>
</gene>
<keyword evidence="3" id="KW-1185">Reference proteome</keyword>
<accession>A0A1T5CMP6</accession>
<evidence type="ECO:0000313" key="2">
    <source>
        <dbReference type="EMBL" id="SKB60785.1"/>
    </source>
</evidence>
<feature type="domain" description="Replication initiation protein-like C-terminal" evidence="1">
    <location>
        <begin position="108"/>
        <end position="266"/>
    </location>
</feature>
<keyword evidence="2" id="KW-0396">Initiation factor</keyword>
<dbReference type="Pfam" id="PF02486">
    <property type="entry name" value="Rep_trans"/>
    <property type="match status" value="1"/>
</dbReference>
<evidence type="ECO:0000259" key="1">
    <source>
        <dbReference type="Pfam" id="PF02486"/>
    </source>
</evidence>
<dbReference type="Proteomes" id="UP000243406">
    <property type="component" value="Unassembled WGS sequence"/>
</dbReference>